<accession>A0AAX0VHW4</accession>
<name>A0AAX0VHW4_MICLU</name>
<sequence>MERVSGRLLWHLHRAPWEPVWERAAQVTAELEAVAQDVAAARRGFGLASRPVPESEGAA</sequence>
<dbReference type="EMBL" id="PKJT01000015">
    <property type="protein sequence ID" value="PKZ79824.1"/>
    <property type="molecule type" value="Genomic_DNA"/>
</dbReference>
<protein>
    <submittedName>
        <fullName evidence="1">Uncharacterized protein</fullName>
    </submittedName>
</protein>
<proteinExistence type="predicted"/>
<dbReference type="Proteomes" id="UP000234847">
    <property type="component" value="Unassembled WGS sequence"/>
</dbReference>
<evidence type="ECO:0000313" key="2">
    <source>
        <dbReference type="Proteomes" id="UP000234847"/>
    </source>
</evidence>
<reference evidence="1 2" key="1">
    <citation type="submission" date="2017-12" db="EMBL/GenBank/DDBJ databases">
        <title>Phylogenetic diversity of female urinary microbiome.</title>
        <authorList>
            <person name="Thomas-White K."/>
            <person name="Wolfe A.J."/>
        </authorList>
    </citation>
    <scope>NUCLEOTIDE SEQUENCE [LARGE SCALE GENOMIC DNA]</scope>
    <source>
        <strain evidence="1 2">UMB0038</strain>
    </source>
</reference>
<evidence type="ECO:0000313" key="1">
    <source>
        <dbReference type="EMBL" id="PKZ79824.1"/>
    </source>
</evidence>
<dbReference type="AlphaFoldDB" id="A0AAX0VHW4"/>
<comment type="caution">
    <text evidence="1">The sequence shown here is derived from an EMBL/GenBank/DDBJ whole genome shotgun (WGS) entry which is preliminary data.</text>
</comment>
<organism evidence="1 2">
    <name type="scientific">Micrococcus luteus</name>
    <name type="common">Micrococcus lysodeikticus</name>
    <dbReference type="NCBI Taxonomy" id="1270"/>
    <lineage>
        <taxon>Bacteria</taxon>
        <taxon>Bacillati</taxon>
        <taxon>Actinomycetota</taxon>
        <taxon>Actinomycetes</taxon>
        <taxon>Micrococcales</taxon>
        <taxon>Micrococcaceae</taxon>
        <taxon>Micrococcus</taxon>
    </lineage>
</organism>
<gene>
    <name evidence="1" type="ORF">CYJ95_11035</name>
</gene>